<feature type="transmembrane region" description="Helical" evidence="4">
    <location>
        <begin position="81"/>
        <end position="99"/>
    </location>
</feature>
<evidence type="ECO:0000256" key="3">
    <source>
        <dbReference type="ARBA" id="ARBA00023136"/>
    </source>
</evidence>
<protein>
    <recommendedName>
        <fullName evidence="4">Copper transport protein</fullName>
    </recommendedName>
</protein>
<keyword evidence="4" id="KW-0813">Transport</keyword>
<keyword evidence="4" id="KW-0187">Copper transport</keyword>
<gene>
    <name evidence="5" type="ORF">GSLYS_00011820001</name>
</gene>
<evidence type="ECO:0000313" key="6">
    <source>
        <dbReference type="Proteomes" id="UP001497497"/>
    </source>
</evidence>
<reference evidence="5 6" key="1">
    <citation type="submission" date="2024-04" db="EMBL/GenBank/DDBJ databases">
        <authorList>
            <consortium name="Genoscope - CEA"/>
            <person name="William W."/>
        </authorList>
    </citation>
    <scope>NUCLEOTIDE SEQUENCE [LARGE SCALE GENOMIC DNA]</scope>
</reference>
<sequence>MAASTTGQGKGHKAYLSVSTNVYFLFKDWNLNSAKGLLVAILLTSLLAILHEIIIYLLYLDQSLAGRNDKRTCGVGFLSLHVRRSIMYLLHVGLAYILMLSAMSYNIWILLAISVGSGLGYLLSRPVLRFLFLRRLGSQTPTSADRLPKKSRDHSKIPLVKHCVRTEASSKKSIFNSENIPETYTTVADADGNVSEMDSPPCEINSTISASLPSKRTVTFSDNMELNPLRGLNETSVT</sequence>
<dbReference type="InterPro" id="IPR007274">
    <property type="entry name" value="Cop_transporter"/>
</dbReference>
<evidence type="ECO:0000256" key="1">
    <source>
        <dbReference type="ARBA" id="ARBA00022692"/>
    </source>
</evidence>
<dbReference type="Proteomes" id="UP001497497">
    <property type="component" value="Unassembled WGS sequence"/>
</dbReference>
<dbReference type="AlphaFoldDB" id="A0AAV2HV09"/>
<evidence type="ECO:0000313" key="5">
    <source>
        <dbReference type="EMBL" id="CAL1537999.1"/>
    </source>
</evidence>
<dbReference type="PANTHER" id="PTHR12483">
    <property type="entry name" value="SOLUTE CARRIER FAMILY 31 COPPER TRANSPORTERS"/>
    <property type="match status" value="1"/>
</dbReference>
<dbReference type="GO" id="GO:0016020">
    <property type="term" value="C:membrane"/>
    <property type="evidence" value="ECO:0007669"/>
    <property type="project" value="UniProtKB-SubCell"/>
</dbReference>
<evidence type="ECO:0000256" key="2">
    <source>
        <dbReference type="ARBA" id="ARBA00022989"/>
    </source>
</evidence>
<accession>A0AAV2HV09</accession>
<dbReference type="EMBL" id="CAXITT010000281">
    <property type="protein sequence ID" value="CAL1537999.1"/>
    <property type="molecule type" value="Genomic_DNA"/>
</dbReference>
<keyword evidence="4" id="KW-0186">Copper</keyword>
<dbReference type="PANTHER" id="PTHR12483:SF115">
    <property type="entry name" value="COPPER TRANSPORT PROTEIN"/>
    <property type="match status" value="1"/>
</dbReference>
<keyword evidence="4" id="KW-0406">Ion transport</keyword>
<comment type="similarity">
    <text evidence="4">Belongs to the copper transporter (Ctr) (TC 1.A.56) family. SLC31A subfamily.</text>
</comment>
<evidence type="ECO:0000256" key="4">
    <source>
        <dbReference type="RuleBase" id="RU367022"/>
    </source>
</evidence>
<proteinExistence type="inferred from homology"/>
<dbReference type="Pfam" id="PF04145">
    <property type="entry name" value="Ctr"/>
    <property type="match status" value="1"/>
</dbReference>
<name>A0AAV2HV09_LYMST</name>
<feature type="transmembrane region" description="Helical" evidence="4">
    <location>
        <begin position="37"/>
        <end position="60"/>
    </location>
</feature>
<feature type="transmembrane region" description="Helical" evidence="4">
    <location>
        <begin position="105"/>
        <end position="124"/>
    </location>
</feature>
<comment type="caution">
    <text evidence="5">The sequence shown here is derived from an EMBL/GenBank/DDBJ whole genome shotgun (WGS) entry which is preliminary data.</text>
</comment>
<keyword evidence="1 4" id="KW-0812">Transmembrane</keyword>
<keyword evidence="3 4" id="KW-0472">Membrane</keyword>
<organism evidence="5 6">
    <name type="scientific">Lymnaea stagnalis</name>
    <name type="common">Great pond snail</name>
    <name type="synonym">Helix stagnalis</name>
    <dbReference type="NCBI Taxonomy" id="6523"/>
    <lineage>
        <taxon>Eukaryota</taxon>
        <taxon>Metazoa</taxon>
        <taxon>Spiralia</taxon>
        <taxon>Lophotrochozoa</taxon>
        <taxon>Mollusca</taxon>
        <taxon>Gastropoda</taxon>
        <taxon>Heterobranchia</taxon>
        <taxon>Euthyneura</taxon>
        <taxon>Panpulmonata</taxon>
        <taxon>Hygrophila</taxon>
        <taxon>Lymnaeoidea</taxon>
        <taxon>Lymnaeidae</taxon>
        <taxon>Lymnaea</taxon>
    </lineage>
</organism>
<comment type="subcellular location">
    <subcellularLocation>
        <location evidence="4">Membrane</location>
        <topology evidence="4">Multi-pass membrane protein</topology>
    </subcellularLocation>
</comment>
<dbReference type="GO" id="GO:0005375">
    <property type="term" value="F:copper ion transmembrane transporter activity"/>
    <property type="evidence" value="ECO:0007669"/>
    <property type="project" value="UniProtKB-UniRule"/>
</dbReference>
<keyword evidence="6" id="KW-1185">Reference proteome</keyword>
<keyword evidence="2 4" id="KW-1133">Transmembrane helix</keyword>